<dbReference type="InterPro" id="IPR039426">
    <property type="entry name" value="TonB-dep_rcpt-like"/>
</dbReference>
<keyword evidence="6 8" id="KW-0472">Membrane</keyword>
<dbReference type="Pfam" id="PF13620">
    <property type="entry name" value="CarboxypepD_reg"/>
    <property type="match status" value="1"/>
</dbReference>
<dbReference type="PANTHER" id="PTHR30069:SF29">
    <property type="entry name" value="HEMOGLOBIN AND HEMOGLOBIN-HAPTOGLOBIN-BINDING PROTEIN 1-RELATED"/>
    <property type="match status" value="1"/>
</dbReference>
<gene>
    <name evidence="10" type="ORF">BDD14_3733</name>
</gene>
<dbReference type="GO" id="GO:0015344">
    <property type="term" value="F:siderophore uptake transmembrane transporter activity"/>
    <property type="evidence" value="ECO:0007669"/>
    <property type="project" value="TreeGrafter"/>
</dbReference>
<dbReference type="RefSeq" id="WP_130419973.1">
    <property type="nucleotide sequence ID" value="NZ_SHKW01000001.1"/>
</dbReference>
<evidence type="ECO:0000256" key="7">
    <source>
        <dbReference type="ARBA" id="ARBA00023237"/>
    </source>
</evidence>
<dbReference type="Pfam" id="PF25183">
    <property type="entry name" value="OMP_b-brl_4"/>
    <property type="match status" value="1"/>
</dbReference>
<keyword evidence="4 8" id="KW-0812">Transmembrane</keyword>
<dbReference type="GO" id="GO:0009279">
    <property type="term" value="C:cell outer membrane"/>
    <property type="evidence" value="ECO:0007669"/>
    <property type="project" value="UniProtKB-SubCell"/>
</dbReference>
<keyword evidence="3" id="KW-1134">Transmembrane beta strand</keyword>
<dbReference type="SUPFAM" id="SSF56935">
    <property type="entry name" value="Porins"/>
    <property type="match status" value="1"/>
</dbReference>
<dbReference type="InterPro" id="IPR057601">
    <property type="entry name" value="Oar-like_b-barrel"/>
</dbReference>
<dbReference type="OrthoDB" id="97893at2"/>
<keyword evidence="5" id="KW-0732">Signal</keyword>
<reference evidence="10 11" key="1">
    <citation type="submission" date="2019-02" db="EMBL/GenBank/DDBJ databases">
        <title>Genomic Encyclopedia of Archaeal and Bacterial Type Strains, Phase II (KMG-II): from individual species to whole genera.</title>
        <authorList>
            <person name="Goeker M."/>
        </authorList>
    </citation>
    <scope>NUCLEOTIDE SEQUENCE [LARGE SCALE GENOMIC DNA]</scope>
    <source>
        <strain evidence="10 11">DSM 18101</strain>
    </source>
</reference>
<dbReference type="InterPro" id="IPR008969">
    <property type="entry name" value="CarboxyPept-like_regulatory"/>
</dbReference>
<dbReference type="Proteomes" id="UP000292958">
    <property type="component" value="Unassembled WGS sequence"/>
</dbReference>
<name>A0A4Q7YYE7_9BACT</name>
<evidence type="ECO:0000313" key="11">
    <source>
        <dbReference type="Proteomes" id="UP000292958"/>
    </source>
</evidence>
<accession>A0A4Q7YYE7</accession>
<evidence type="ECO:0000256" key="3">
    <source>
        <dbReference type="ARBA" id="ARBA00022452"/>
    </source>
</evidence>
<evidence type="ECO:0000256" key="8">
    <source>
        <dbReference type="SAM" id="Phobius"/>
    </source>
</evidence>
<evidence type="ECO:0000256" key="5">
    <source>
        <dbReference type="ARBA" id="ARBA00022729"/>
    </source>
</evidence>
<dbReference type="Gene3D" id="2.60.40.1120">
    <property type="entry name" value="Carboxypeptidase-like, regulatory domain"/>
    <property type="match status" value="1"/>
</dbReference>
<evidence type="ECO:0000313" key="10">
    <source>
        <dbReference type="EMBL" id="RZU42185.1"/>
    </source>
</evidence>
<evidence type="ECO:0000256" key="6">
    <source>
        <dbReference type="ARBA" id="ARBA00023136"/>
    </source>
</evidence>
<organism evidence="10 11">
    <name type="scientific">Edaphobacter modestus</name>
    <dbReference type="NCBI Taxonomy" id="388466"/>
    <lineage>
        <taxon>Bacteria</taxon>
        <taxon>Pseudomonadati</taxon>
        <taxon>Acidobacteriota</taxon>
        <taxon>Terriglobia</taxon>
        <taxon>Terriglobales</taxon>
        <taxon>Acidobacteriaceae</taxon>
        <taxon>Edaphobacter</taxon>
    </lineage>
</organism>
<dbReference type="PANTHER" id="PTHR30069">
    <property type="entry name" value="TONB-DEPENDENT OUTER MEMBRANE RECEPTOR"/>
    <property type="match status" value="1"/>
</dbReference>
<dbReference type="AlphaFoldDB" id="A0A4Q7YYE7"/>
<keyword evidence="7" id="KW-0998">Cell outer membrane</keyword>
<feature type="transmembrane region" description="Helical" evidence="8">
    <location>
        <begin position="37"/>
        <end position="54"/>
    </location>
</feature>
<evidence type="ECO:0000259" key="9">
    <source>
        <dbReference type="Pfam" id="PF25183"/>
    </source>
</evidence>
<dbReference type="Gene3D" id="2.40.170.20">
    <property type="entry name" value="TonB-dependent receptor, beta-barrel domain"/>
    <property type="match status" value="1"/>
</dbReference>
<dbReference type="GO" id="GO:0044718">
    <property type="term" value="P:siderophore transmembrane transport"/>
    <property type="evidence" value="ECO:0007669"/>
    <property type="project" value="TreeGrafter"/>
</dbReference>
<dbReference type="Gene3D" id="2.170.130.10">
    <property type="entry name" value="TonB-dependent receptor, plug domain"/>
    <property type="match status" value="1"/>
</dbReference>
<keyword evidence="2" id="KW-0813">Transport</keyword>
<evidence type="ECO:0000256" key="2">
    <source>
        <dbReference type="ARBA" id="ARBA00022448"/>
    </source>
</evidence>
<evidence type="ECO:0000256" key="4">
    <source>
        <dbReference type="ARBA" id="ARBA00022692"/>
    </source>
</evidence>
<comment type="subcellular location">
    <subcellularLocation>
        <location evidence="1">Cell outer membrane</location>
        <topology evidence="1">Multi-pass membrane protein</topology>
    </subcellularLocation>
</comment>
<feature type="domain" description="TonB-dependent transporter Oar-like beta-barrel" evidence="9">
    <location>
        <begin position="273"/>
        <end position="1137"/>
    </location>
</feature>
<evidence type="ECO:0000256" key="1">
    <source>
        <dbReference type="ARBA" id="ARBA00004571"/>
    </source>
</evidence>
<keyword evidence="8" id="KW-1133">Transmembrane helix</keyword>
<dbReference type="EMBL" id="SHKW01000001">
    <property type="protein sequence ID" value="RZU42185.1"/>
    <property type="molecule type" value="Genomic_DNA"/>
</dbReference>
<keyword evidence="11" id="KW-1185">Reference proteome</keyword>
<comment type="caution">
    <text evidence="10">The sequence shown here is derived from an EMBL/GenBank/DDBJ whole genome shotgun (WGS) entry which is preliminary data.</text>
</comment>
<keyword evidence="10" id="KW-0675">Receptor</keyword>
<sequence>MEQAHTSQAVLISGIRVPDSTLANEVMEFISTLPQRFLLALGLLFAALLLPGVLQAQNAVTGALTGVVQDSSGAIVPGANVKIVDTATNATINVTTNDAGRYSAPLLKPSRYEVSVTANGLSSSPTIVTVLVGQVPNLDLTVSPTADTTVNVSSQQAQLTDTQSPASITTLTEAQIQNLPAPGGDITTVAYSVPGVVLNSGGAYGNFSSDGLPGTSNLFVLNGYDDEDPFLNLNNSGSSNLTLGQGEVSEAAVVQNGYSVQYGRAAGVIINWTTKSGSNQFHGAADYWYNGTILNANDWFRNQAGVGRSKAVSNQWALNGGGPIIKDKLFVFADYEGLHYVLPSSGYVAFPTQAFEQALLARVPAANVPFYQQAFGLYNASPNYAQATPVTNGTGLLQDSTGTMGCGSAAALGISDSSGGTFGTTSPCTAAALGTASNQNQEWLFTTRVDWAISDKNRLFGRYKMDRGSQPTYTNFVSPYFNTVSKQPGYEGQLNDTYLISPNITNQFIFAANWYTAYFGPANTNATLAAFPTYLSSMLDGGSNGSASYGGNLVLGLPNNYIDGRNVTQYQFVDDLSVLKGNHTLRFGYNFRRADISDYDSQQNFAGTYSLYMSDFANGALNPTDGSEFTQSLTNQKTAHLALYNLGVYAQDEWQVRPRLKLTAGIRFDRTGNPLCTNNCFSLYNGTFPQAGVTTLTPYNMLVNAYQPHPFTSVQKINPQGRFGFNYDVTGDGHTVVRGGFGMFTDLYPAGFLDGFIDNLPNVYNATIVSGNVGSAQVPGTAMANSLASFNGVEAGINNGASSSSLTNTIPSYAPPTFTVGPHEFKNPTYLEFNLQVQHQFSKSDAIILAYAGNTGYNEIITNGAVNAYSSTGFGGLPTAQPDPNFAGVNSFTNAAHSNYHGGSVTYKHIDEKGLTIDATYTYSKAMDDASNGGITNEPYNYNSYYAHSNFQIDPYNVGHLNYSVSDYDIRNSFMLDFVYDMPFHFQKAIKNQVLGGWIISGKSFYRSGQPFTVYNGAAAPANTGGTDLGGVLVDFVNPHMNRHCGAGAVMTPCFTTSDFVAYNAQTDFGNAARNQFNGPHYADTDLALMKKLYHREALNLQVGANAFNVFNHPNFALPAANIASNGLGTISSIAAPPTSPYGSFQGAGVGGRVVQVFGKVNF</sequence>
<proteinExistence type="predicted"/>
<dbReference type="SUPFAM" id="SSF49464">
    <property type="entry name" value="Carboxypeptidase regulatory domain-like"/>
    <property type="match status" value="1"/>
</dbReference>
<dbReference type="InterPro" id="IPR036942">
    <property type="entry name" value="Beta-barrel_TonB_sf"/>
</dbReference>
<protein>
    <submittedName>
        <fullName evidence="10">TonB-dependent receptor-like protein</fullName>
    </submittedName>
</protein>
<dbReference type="InterPro" id="IPR037066">
    <property type="entry name" value="Plug_dom_sf"/>
</dbReference>